<reference evidence="2 5" key="1">
    <citation type="submission" date="2021-01" db="EMBL/GenBank/DDBJ databases">
        <title>Diatom-associated Roseobacters Show Island Model of Population Structure.</title>
        <authorList>
            <person name="Qu L."/>
            <person name="Feng X."/>
            <person name="Chen Y."/>
            <person name="Li L."/>
            <person name="Wang X."/>
            <person name="Hu Z."/>
            <person name="Wang H."/>
            <person name="Luo H."/>
        </authorList>
    </citation>
    <scope>NUCLEOTIDE SEQUENCE</scope>
    <source>
        <strain evidence="3 5">CC28-63</strain>
        <strain evidence="2">CC28-69</strain>
    </source>
</reference>
<feature type="signal peptide" evidence="1">
    <location>
        <begin position="1"/>
        <end position="21"/>
    </location>
</feature>
<dbReference type="EMBL" id="JAFBXE010000003">
    <property type="protein sequence ID" value="MBM2411872.1"/>
    <property type="molecule type" value="Genomic_DNA"/>
</dbReference>
<name>A0A9Q2NTT3_9RHOB</name>
<dbReference type="RefSeq" id="WP_085630003.1">
    <property type="nucleotide sequence ID" value="NZ_JAFBWU010000003.1"/>
</dbReference>
<keyword evidence="1" id="KW-0732">Signal</keyword>
<dbReference type="Proteomes" id="UP000755667">
    <property type="component" value="Unassembled WGS sequence"/>
</dbReference>
<dbReference type="GeneID" id="62641414"/>
<comment type="caution">
    <text evidence="2">The sequence shown here is derived from an EMBL/GenBank/DDBJ whole genome shotgun (WGS) entry which is preliminary data.</text>
</comment>
<dbReference type="AlphaFoldDB" id="A0A9Q2NTT3"/>
<evidence type="ECO:0000313" key="2">
    <source>
        <dbReference type="EMBL" id="MBM2411872.1"/>
    </source>
</evidence>
<evidence type="ECO:0008006" key="6">
    <source>
        <dbReference type="Google" id="ProtNLM"/>
    </source>
</evidence>
<sequence>MTYFTSALTGVAMFCAASVSATTIQEMPTQYFDSVAAKLLMAGYRDIHMVDQERFTLAAFDSDGSEVLIVVHPTSRQILRQSFVHSSDE</sequence>
<evidence type="ECO:0000313" key="3">
    <source>
        <dbReference type="EMBL" id="MBM2416539.1"/>
    </source>
</evidence>
<organism evidence="2 4">
    <name type="scientific">Marivita cryptomonadis</name>
    <dbReference type="NCBI Taxonomy" id="505252"/>
    <lineage>
        <taxon>Bacteria</taxon>
        <taxon>Pseudomonadati</taxon>
        <taxon>Pseudomonadota</taxon>
        <taxon>Alphaproteobacteria</taxon>
        <taxon>Rhodobacterales</taxon>
        <taxon>Roseobacteraceae</taxon>
        <taxon>Marivita</taxon>
    </lineage>
</organism>
<accession>A0A9Q2NTT3</accession>
<protein>
    <recommendedName>
        <fullName evidence="6">PepSY domain-containing protein</fullName>
    </recommendedName>
</protein>
<keyword evidence="5" id="KW-1185">Reference proteome</keyword>
<gene>
    <name evidence="2" type="ORF">JQX41_06145</name>
    <name evidence="3" type="ORF">JQX48_06145</name>
</gene>
<dbReference type="Proteomes" id="UP000809440">
    <property type="component" value="Unassembled WGS sequence"/>
</dbReference>
<dbReference type="EMBL" id="JAFBXF010000003">
    <property type="protein sequence ID" value="MBM2416539.1"/>
    <property type="molecule type" value="Genomic_DNA"/>
</dbReference>
<proteinExistence type="predicted"/>
<evidence type="ECO:0000256" key="1">
    <source>
        <dbReference type="SAM" id="SignalP"/>
    </source>
</evidence>
<evidence type="ECO:0000313" key="4">
    <source>
        <dbReference type="Proteomes" id="UP000755667"/>
    </source>
</evidence>
<evidence type="ECO:0000313" key="5">
    <source>
        <dbReference type="Proteomes" id="UP000809440"/>
    </source>
</evidence>
<feature type="chain" id="PRO_5040272068" description="PepSY domain-containing protein" evidence="1">
    <location>
        <begin position="22"/>
        <end position="89"/>
    </location>
</feature>